<dbReference type="AlphaFoldDB" id="A0A8T0C818"/>
<evidence type="ECO:0000256" key="5">
    <source>
        <dbReference type="ARBA" id="ARBA00023077"/>
    </source>
</evidence>
<evidence type="ECO:0000256" key="10">
    <source>
        <dbReference type="SAM" id="SignalP"/>
    </source>
</evidence>
<comment type="similarity">
    <text evidence="8 9">Belongs to the TonB-dependent receptor family.</text>
</comment>
<organism evidence="13 14">
    <name type="scientific">Pseudoalteromonas rubra</name>
    <dbReference type="NCBI Taxonomy" id="43658"/>
    <lineage>
        <taxon>Bacteria</taxon>
        <taxon>Pseudomonadati</taxon>
        <taxon>Pseudomonadota</taxon>
        <taxon>Gammaproteobacteria</taxon>
        <taxon>Alteromonadales</taxon>
        <taxon>Pseudoalteromonadaceae</taxon>
        <taxon>Pseudoalteromonas</taxon>
    </lineage>
</organism>
<evidence type="ECO:0000256" key="2">
    <source>
        <dbReference type="ARBA" id="ARBA00022448"/>
    </source>
</evidence>
<dbReference type="SUPFAM" id="SSF56935">
    <property type="entry name" value="Porins"/>
    <property type="match status" value="1"/>
</dbReference>
<comment type="subcellular location">
    <subcellularLocation>
        <location evidence="1 8">Cell outer membrane</location>
        <topology evidence="1 8">Multi-pass membrane protein</topology>
    </subcellularLocation>
</comment>
<evidence type="ECO:0008006" key="15">
    <source>
        <dbReference type="Google" id="ProtNLM"/>
    </source>
</evidence>
<keyword evidence="5 9" id="KW-0798">TonB box</keyword>
<evidence type="ECO:0000259" key="11">
    <source>
        <dbReference type="Pfam" id="PF00593"/>
    </source>
</evidence>
<dbReference type="InterPro" id="IPR012910">
    <property type="entry name" value="Plug_dom"/>
</dbReference>
<sequence length="940" mass="103122">MLNSKISKAVRLALVYGAVSATAFAVNAEESEEKIEKIEVTGSSIKGTDLAGALPVNILSAEDIKNTGVTSVPDLVAQIPSMQGFTTPVSSVGGGGAGTATAALRGLDDDYTLVLLNGRRIAPFGSSNTVDLNTIPLAAIERVEVLSDGASALYGSDAIAGVINFILKDEVDKSTVSVRYDRPQEEGGEAMSLSFTTGFGNFEQDGFSIVASVTHDSTDPMRSKDREFSKTGFLEFEHNQNQYYDINGSANSIPGNAQILVGGRDPETGAITEGSYFRWFTPHLEEGGSCAPDTAQPIGDPRCVFDYTSTLEIYPETERTSLVLQGDLAISDNLTGFATVTYTDFSQIPRIAPEPTGFINIGINSPLFAKYAEPHLTEDEKGKVTEFRGTWRGLPGGNRTTEWSAQALNIMGGIEGTLLDTIDFNTAFVYSTSERDETILDGYYNGDTFAPAIVAGEIDIFTTYEDFIANEGAMSALESTKWRAPEATTNTELVSLDFRASQPLFELPAGEVYVGYGADIRENSYENTRSPENISDKRFGDNGGDFDYKLERQSWGLFTEFQIPVLESLNFNVALRYDNVGAVDDTLNGTTLGEDENDTTYKVSFRYNATDDLVLRGSIGTGFKVASLTDIARPLSAWGVTTSPYTCPLAANDPKAIFCPAGNTQYQYSIEGNAALVPEQSTQSTFGFVYSPSTDFTFQMDYWKVEIEDQVQYPDQSYLFANASQFPTYFFLEANRSDPSIQEVALRNSPINIGESVTAGVDWQVMLTNELSFGELKTVVQGTYITESEYTRPGVVPFEWTSSLGRYGEDQDVVFRNVINVQNTLSHGDFAHTLRFSYKSGWEDMPTTVSVGTIDEPVLDSEGNPTTERVQLHIPSYVKTDYKLDYRGFEDTTITFGINNLMDKEPPMSLADPEGHLVGYEGRYYDQFLRTYYISVDYSF</sequence>
<evidence type="ECO:0000259" key="12">
    <source>
        <dbReference type="Pfam" id="PF07715"/>
    </source>
</evidence>
<proteinExistence type="inferred from homology"/>
<dbReference type="InterPro" id="IPR039426">
    <property type="entry name" value="TonB-dep_rcpt-like"/>
</dbReference>
<accession>A0A8T0C818</accession>
<feature type="domain" description="TonB-dependent receptor-like beta-barrel" evidence="11">
    <location>
        <begin position="407"/>
        <end position="901"/>
    </location>
</feature>
<keyword evidence="4 8" id="KW-0812">Transmembrane</keyword>
<feature type="chain" id="PRO_5035716156" description="TonB-dependent receptor" evidence="10">
    <location>
        <begin position="26"/>
        <end position="940"/>
    </location>
</feature>
<dbReference type="PROSITE" id="PS52016">
    <property type="entry name" value="TONB_DEPENDENT_REC_3"/>
    <property type="match status" value="1"/>
</dbReference>
<dbReference type="GO" id="GO:0009279">
    <property type="term" value="C:cell outer membrane"/>
    <property type="evidence" value="ECO:0007669"/>
    <property type="project" value="UniProtKB-SubCell"/>
</dbReference>
<evidence type="ECO:0000256" key="8">
    <source>
        <dbReference type="PROSITE-ProRule" id="PRU01360"/>
    </source>
</evidence>
<evidence type="ECO:0000256" key="7">
    <source>
        <dbReference type="ARBA" id="ARBA00023237"/>
    </source>
</evidence>
<dbReference type="InterPro" id="IPR037066">
    <property type="entry name" value="Plug_dom_sf"/>
</dbReference>
<evidence type="ECO:0000313" key="13">
    <source>
        <dbReference type="EMBL" id="KAF7786730.1"/>
    </source>
</evidence>
<dbReference type="Pfam" id="PF07715">
    <property type="entry name" value="Plug"/>
    <property type="match status" value="1"/>
</dbReference>
<evidence type="ECO:0000256" key="9">
    <source>
        <dbReference type="RuleBase" id="RU003357"/>
    </source>
</evidence>
<evidence type="ECO:0000256" key="3">
    <source>
        <dbReference type="ARBA" id="ARBA00022452"/>
    </source>
</evidence>
<name>A0A8T0C818_9GAMM</name>
<dbReference type="RefSeq" id="WP_010382510.1">
    <property type="nucleotide sequence ID" value="NZ_AHCD03000035.1"/>
</dbReference>
<gene>
    <name evidence="13" type="ORF">PRUB_a1377</name>
</gene>
<evidence type="ECO:0000256" key="4">
    <source>
        <dbReference type="ARBA" id="ARBA00022692"/>
    </source>
</evidence>
<feature type="signal peptide" evidence="10">
    <location>
        <begin position="1"/>
        <end position="25"/>
    </location>
</feature>
<dbReference type="InterPro" id="IPR000531">
    <property type="entry name" value="Beta-barrel_TonB"/>
</dbReference>
<keyword evidence="2 8" id="KW-0813">Transport</keyword>
<dbReference type="PANTHER" id="PTHR47234:SF2">
    <property type="entry name" value="TONB-DEPENDENT RECEPTOR"/>
    <property type="match status" value="1"/>
</dbReference>
<keyword evidence="10" id="KW-0732">Signal</keyword>
<feature type="domain" description="TonB-dependent receptor plug" evidence="12">
    <location>
        <begin position="55"/>
        <end position="162"/>
    </location>
</feature>
<dbReference type="PANTHER" id="PTHR47234">
    <property type="match status" value="1"/>
</dbReference>
<keyword evidence="6 8" id="KW-0472">Membrane</keyword>
<dbReference type="InterPro" id="IPR036942">
    <property type="entry name" value="Beta-barrel_TonB_sf"/>
</dbReference>
<keyword evidence="7 8" id="KW-0998">Cell outer membrane</keyword>
<evidence type="ECO:0000313" key="14">
    <source>
        <dbReference type="Proteomes" id="UP000016480"/>
    </source>
</evidence>
<dbReference type="GeneID" id="61358953"/>
<protein>
    <recommendedName>
        <fullName evidence="15">TonB-dependent receptor</fullName>
    </recommendedName>
</protein>
<dbReference type="Proteomes" id="UP000016480">
    <property type="component" value="Unassembled WGS sequence"/>
</dbReference>
<dbReference type="Gene3D" id="2.170.130.10">
    <property type="entry name" value="TonB-dependent receptor, plug domain"/>
    <property type="match status" value="1"/>
</dbReference>
<comment type="caution">
    <text evidence="13">The sequence shown here is derived from an EMBL/GenBank/DDBJ whole genome shotgun (WGS) entry which is preliminary data.</text>
</comment>
<dbReference type="EMBL" id="AHCD03000035">
    <property type="protein sequence ID" value="KAF7786730.1"/>
    <property type="molecule type" value="Genomic_DNA"/>
</dbReference>
<evidence type="ECO:0000256" key="6">
    <source>
        <dbReference type="ARBA" id="ARBA00023136"/>
    </source>
</evidence>
<dbReference type="Gene3D" id="2.40.170.20">
    <property type="entry name" value="TonB-dependent receptor, beta-barrel domain"/>
    <property type="match status" value="1"/>
</dbReference>
<dbReference type="Pfam" id="PF00593">
    <property type="entry name" value="TonB_dep_Rec_b-barrel"/>
    <property type="match status" value="1"/>
</dbReference>
<evidence type="ECO:0000256" key="1">
    <source>
        <dbReference type="ARBA" id="ARBA00004571"/>
    </source>
</evidence>
<keyword evidence="3 8" id="KW-1134">Transmembrane beta strand</keyword>
<reference evidence="13 14" key="1">
    <citation type="journal article" date="2012" name="J. Bacteriol.">
        <title>Genome sequence of the cycloprodigiosin-producing bacterial strain Pseudoalteromonas rubra ATCC 29570(T).</title>
        <authorList>
            <person name="Xie B.B."/>
            <person name="Shu Y.L."/>
            <person name="Qin Q.L."/>
            <person name="Rong J.C."/>
            <person name="Zhang X.Y."/>
            <person name="Chen X.L."/>
            <person name="Zhou B.C."/>
            <person name="Zhang Y.Z."/>
        </authorList>
    </citation>
    <scope>NUCLEOTIDE SEQUENCE [LARGE SCALE GENOMIC DNA]</scope>
    <source>
        <strain evidence="13 14">DSM 6842</strain>
    </source>
</reference>